<name>E4NES8_KITSK</name>
<dbReference type="EMBL" id="AP010968">
    <property type="protein sequence ID" value="BAJ29864.1"/>
    <property type="molecule type" value="Genomic_DNA"/>
</dbReference>
<dbReference type="KEGG" id="ksk:KSE_40740"/>
<evidence type="ECO:0000313" key="1">
    <source>
        <dbReference type="EMBL" id="BAJ29864.1"/>
    </source>
</evidence>
<dbReference type="SUPFAM" id="SSF47413">
    <property type="entry name" value="lambda repressor-like DNA-binding domains"/>
    <property type="match status" value="1"/>
</dbReference>
<dbReference type="Pfam" id="PF13560">
    <property type="entry name" value="HTH_31"/>
    <property type="match status" value="1"/>
</dbReference>
<dbReference type="PATRIC" id="fig|452652.3.peg.4067"/>
<sequence length="375" mass="39715">MRHDEHGDQADGGTIGGRLALWRARRAVGVEELAVRTGISPDRLADLEGGREWVDRRGELAALAGALRLDAGELTGQPYSPAGDEHTTVRAVAFHLRRELAGTSPAPPIGSVDDLDERTARVLAAEAAGDEHALALALPGLIRLGDALVEASSVAARQRAAELRVRGHVAAAGLLRRLGYRDLAWTLLHRARPGGPEPVSVLAEEARLLIDMGMPEFALARTERARGVGGGLDLPLLEALANAAAGRRAVAERLLRQALAQAQDARERSAVSAAYAVVAAEAGAADEVVEHARATDLGTMEAAGRARLLVTAASAHTRLGREEIAVRLLVQAEAEAPLRVRLAPFARELLAVLPSRVDRAAAEEVHWIAERAGMR</sequence>
<dbReference type="Gene3D" id="1.10.260.40">
    <property type="entry name" value="lambda repressor-like DNA-binding domains"/>
    <property type="match status" value="1"/>
</dbReference>
<organism evidence="1 2">
    <name type="scientific">Kitasatospora setae (strain ATCC 33774 / DSM 43861 / JCM 3304 / KCC A-0304 / NBRC 14216 / KM-6054)</name>
    <name type="common">Streptomyces setae</name>
    <dbReference type="NCBI Taxonomy" id="452652"/>
    <lineage>
        <taxon>Bacteria</taxon>
        <taxon>Bacillati</taxon>
        <taxon>Actinomycetota</taxon>
        <taxon>Actinomycetes</taxon>
        <taxon>Kitasatosporales</taxon>
        <taxon>Streptomycetaceae</taxon>
        <taxon>Kitasatospora</taxon>
    </lineage>
</organism>
<gene>
    <name evidence="1" type="ordered locus">KSE_40740</name>
</gene>
<proteinExistence type="predicted"/>
<dbReference type="GO" id="GO:0003677">
    <property type="term" value="F:DNA binding"/>
    <property type="evidence" value="ECO:0007669"/>
    <property type="project" value="InterPro"/>
</dbReference>
<dbReference type="eggNOG" id="COG1426">
    <property type="taxonomic scope" value="Bacteria"/>
</dbReference>
<dbReference type="HOGENOM" id="CLU_741686_0_0_11"/>
<keyword evidence="2" id="KW-1185">Reference proteome</keyword>
<dbReference type="InterPro" id="IPR010982">
    <property type="entry name" value="Lambda_DNA-bd_dom_sf"/>
</dbReference>
<dbReference type="RefSeq" id="WP_014137169.1">
    <property type="nucleotide sequence ID" value="NC_016109.1"/>
</dbReference>
<evidence type="ECO:0000313" key="2">
    <source>
        <dbReference type="Proteomes" id="UP000007076"/>
    </source>
</evidence>
<protein>
    <submittedName>
        <fullName evidence="1">Uncharacterized protein</fullName>
    </submittedName>
</protein>
<dbReference type="AlphaFoldDB" id="E4NES8"/>
<dbReference type="STRING" id="452652.KSE_40740"/>
<accession>E4NES8</accession>
<reference evidence="1 2" key="1">
    <citation type="journal article" date="2010" name="DNA Res.">
        <title>Genome sequence of Kitasatospora setae NBRC 14216T: an evolutionary snapshot of the family Streptomycetaceae.</title>
        <authorList>
            <person name="Ichikawa N."/>
            <person name="Oguchi A."/>
            <person name="Ikeda H."/>
            <person name="Ishikawa J."/>
            <person name="Kitani S."/>
            <person name="Watanabe Y."/>
            <person name="Nakamura S."/>
            <person name="Katano Y."/>
            <person name="Kishi E."/>
            <person name="Sasagawa M."/>
            <person name="Ankai A."/>
            <person name="Fukui S."/>
            <person name="Hashimoto Y."/>
            <person name="Kamata S."/>
            <person name="Otoguro M."/>
            <person name="Tanikawa S."/>
            <person name="Nihira T."/>
            <person name="Horinouchi S."/>
            <person name="Ohnishi Y."/>
            <person name="Hayakawa M."/>
            <person name="Kuzuyama T."/>
            <person name="Arisawa A."/>
            <person name="Nomoto F."/>
            <person name="Miura H."/>
            <person name="Takahashi Y."/>
            <person name="Fujita N."/>
        </authorList>
    </citation>
    <scope>NUCLEOTIDE SEQUENCE [LARGE SCALE GENOMIC DNA]</scope>
    <source>
        <strain evidence="2">ATCC 33774 / DSM 43861 / JCM 3304 / KCC A-0304 / NBRC 14216 / KM-6054</strain>
    </source>
</reference>
<dbReference type="Proteomes" id="UP000007076">
    <property type="component" value="Chromosome"/>
</dbReference>